<proteinExistence type="predicted"/>
<sequence>MEDHGLWDEAPVLSRRERLRQEREAALRRPARTRLRITAAVALVVALLAWLLVSWLISSPSSSEPLPEAPALDSAQEGAQEGAQETARREARPRETPPGAEGGPAPGQGTRPDEAPEQRSDETGDDGADPDGADHGGGQLVVHVVGAVQEPGVVELDPGARVHDAVEQAGGAEEDAALEVVNLAAPLVDGSLIHVPTHADVDAAERGASWVQDGHGGDAGNESESLGPHDAGHHDGGAPGTPVVDLNTAEAAELEQLPGIGPALAERILEHRARHGPFGSLEELAAVRGIGPAILEDVADQVTW</sequence>
<organism evidence="4 5">
    <name type="scientific">Nesterenkonia aethiopica</name>
    <dbReference type="NCBI Taxonomy" id="269144"/>
    <lineage>
        <taxon>Bacteria</taxon>
        <taxon>Bacillati</taxon>
        <taxon>Actinomycetota</taxon>
        <taxon>Actinomycetes</taxon>
        <taxon>Micrococcales</taxon>
        <taxon>Micrococcaceae</taxon>
        <taxon>Nesterenkonia</taxon>
    </lineage>
</organism>
<name>A0ABP6LRR5_9MICC</name>
<protein>
    <recommendedName>
        <fullName evidence="3">Helix-hairpin-helix DNA-binding motif class 1 domain-containing protein</fullName>
    </recommendedName>
</protein>
<feature type="region of interest" description="Disordered" evidence="1">
    <location>
        <begin position="60"/>
        <end position="138"/>
    </location>
</feature>
<dbReference type="InterPro" id="IPR019554">
    <property type="entry name" value="Soluble_ligand-bd"/>
</dbReference>
<dbReference type="Gene3D" id="1.10.150.320">
    <property type="entry name" value="Photosystem II 12 kDa extrinsic protein"/>
    <property type="match status" value="1"/>
</dbReference>
<evidence type="ECO:0000259" key="3">
    <source>
        <dbReference type="SMART" id="SM00278"/>
    </source>
</evidence>
<evidence type="ECO:0000256" key="2">
    <source>
        <dbReference type="SAM" id="Phobius"/>
    </source>
</evidence>
<feature type="compositionally biased region" description="Basic and acidic residues" evidence="1">
    <location>
        <begin position="111"/>
        <end position="122"/>
    </location>
</feature>
<dbReference type="RefSeq" id="WP_344685621.1">
    <property type="nucleotide sequence ID" value="NZ_BAAAVT010000004.1"/>
</dbReference>
<dbReference type="PANTHER" id="PTHR21180">
    <property type="entry name" value="ENDONUCLEASE/EXONUCLEASE/PHOSPHATASE FAMILY DOMAIN-CONTAINING PROTEIN 1"/>
    <property type="match status" value="1"/>
</dbReference>
<gene>
    <name evidence="4" type="ORF">GCM10010529_08540</name>
</gene>
<dbReference type="InterPro" id="IPR010994">
    <property type="entry name" value="RuvA_2-like"/>
</dbReference>
<dbReference type="Pfam" id="PF12836">
    <property type="entry name" value="HHH_3"/>
    <property type="match status" value="1"/>
</dbReference>
<comment type="caution">
    <text evidence="4">The sequence shown here is derived from an EMBL/GenBank/DDBJ whole genome shotgun (WGS) entry which is preliminary data.</text>
</comment>
<keyword evidence="2" id="KW-1133">Transmembrane helix</keyword>
<feature type="transmembrane region" description="Helical" evidence="2">
    <location>
        <begin position="37"/>
        <end position="57"/>
    </location>
</feature>
<feature type="domain" description="Helix-hairpin-helix DNA-binding motif class 1" evidence="3">
    <location>
        <begin position="282"/>
        <end position="301"/>
    </location>
</feature>
<dbReference type="Proteomes" id="UP001500236">
    <property type="component" value="Unassembled WGS sequence"/>
</dbReference>
<dbReference type="SUPFAM" id="SSF47781">
    <property type="entry name" value="RuvA domain 2-like"/>
    <property type="match status" value="1"/>
</dbReference>
<keyword evidence="2" id="KW-0472">Membrane</keyword>
<feature type="compositionally biased region" description="Low complexity" evidence="1">
    <location>
        <begin position="60"/>
        <end position="72"/>
    </location>
</feature>
<feature type="compositionally biased region" description="Basic and acidic residues" evidence="1">
    <location>
        <begin position="86"/>
        <end position="95"/>
    </location>
</feature>
<feature type="region of interest" description="Disordered" evidence="1">
    <location>
        <begin position="210"/>
        <end position="244"/>
    </location>
</feature>
<dbReference type="InterPro" id="IPR051675">
    <property type="entry name" value="Endo/Exo/Phosphatase_dom_1"/>
</dbReference>
<dbReference type="Gene3D" id="3.10.560.10">
    <property type="entry name" value="Outer membrane lipoprotein wza domain like"/>
    <property type="match status" value="1"/>
</dbReference>
<dbReference type="EMBL" id="BAAAVT010000004">
    <property type="protein sequence ID" value="GAA3056977.1"/>
    <property type="molecule type" value="Genomic_DNA"/>
</dbReference>
<dbReference type="Pfam" id="PF10531">
    <property type="entry name" value="SLBB"/>
    <property type="match status" value="1"/>
</dbReference>
<keyword evidence="5" id="KW-1185">Reference proteome</keyword>
<reference evidence="5" key="1">
    <citation type="journal article" date="2019" name="Int. J. Syst. Evol. Microbiol.">
        <title>The Global Catalogue of Microorganisms (GCM) 10K type strain sequencing project: providing services to taxonomists for standard genome sequencing and annotation.</title>
        <authorList>
            <consortium name="The Broad Institute Genomics Platform"/>
            <consortium name="The Broad Institute Genome Sequencing Center for Infectious Disease"/>
            <person name="Wu L."/>
            <person name="Ma J."/>
        </authorList>
    </citation>
    <scope>NUCLEOTIDE SEQUENCE [LARGE SCALE GENOMIC DNA]</scope>
    <source>
        <strain evidence="5">JCM 14309</strain>
    </source>
</reference>
<dbReference type="SMART" id="SM00278">
    <property type="entry name" value="HhH1"/>
    <property type="match status" value="2"/>
</dbReference>
<feature type="domain" description="Helix-hairpin-helix DNA-binding motif class 1" evidence="3">
    <location>
        <begin position="252"/>
        <end position="271"/>
    </location>
</feature>
<evidence type="ECO:0000313" key="4">
    <source>
        <dbReference type="EMBL" id="GAA3056977.1"/>
    </source>
</evidence>
<dbReference type="PANTHER" id="PTHR21180:SF32">
    <property type="entry name" value="ENDONUCLEASE_EXONUCLEASE_PHOSPHATASE FAMILY DOMAIN-CONTAINING PROTEIN 1"/>
    <property type="match status" value="1"/>
</dbReference>
<accession>A0ABP6LRR5</accession>
<evidence type="ECO:0000256" key="1">
    <source>
        <dbReference type="SAM" id="MobiDB-lite"/>
    </source>
</evidence>
<dbReference type="InterPro" id="IPR003583">
    <property type="entry name" value="Hlx-hairpin-Hlx_DNA-bd_motif"/>
</dbReference>
<evidence type="ECO:0000313" key="5">
    <source>
        <dbReference type="Proteomes" id="UP001500236"/>
    </source>
</evidence>
<keyword evidence="2" id="KW-0812">Transmembrane</keyword>